<proteinExistence type="predicted"/>
<accession>A0ABN3VC38</accession>
<reference evidence="4 5" key="1">
    <citation type="journal article" date="2019" name="Int. J. Syst. Evol. Microbiol.">
        <title>The Global Catalogue of Microorganisms (GCM) 10K type strain sequencing project: providing services to taxonomists for standard genome sequencing and annotation.</title>
        <authorList>
            <consortium name="The Broad Institute Genomics Platform"/>
            <consortium name="The Broad Institute Genome Sequencing Center for Infectious Disease"/>
            <person name="Wu L."/>
            <person name="Ma J."/>
        </authorList>
    </citation>
    <scope>NUCLEOTIDE SEQUENCE [LARGE SCALE GENOMIC DNA]</scope>
    <source>
        <strain evidence="4 5">JCM 9383</strain>
    </source>
</reference>
<dbReference type="RefSeq" id="WP_344679963.1">
    <property type="nucleotide sequence ID" value="NZ_BAAAUX010000013.1"/>
</dbReference>
<feature type="domain" description="Glycosyl hydrolase family 98 putative carbohydrate-binding module" evidence="3">
    <location>
        <begin position="104"/>
        <end position="206"/>
    </location>
</feature>
<evidence type="ECO:0000313" key="4">
    <source>
        <dbReference type="EMBL" id="GAA2790839.1"/>
    </source>
</evidence>
<feature type="compositionally biased region" description="Low complexity" evidence="1">
    <location>
        <begin position="53"/>
        <end position="88"/>
    </location>
</feature>
<protein>
    <recommendedName>
        <fullName evidence="3">Glycosyl hydrolase family 98 putative carbohydrate-binding module domain-containing protein</fullName>
    </recommendedName>
</protein>
<name>A0ABN3VC38_9PSEU</name>
<evidence type="ECO:0000256" key="1">
    <source>
        <dbReference type="SAM" id="MobiDB-lite"/>
    </source>
</evidence>
<dbReference type="Pfam" id="PF08305">
    <property type="entry name" value="NPCBM"/>
    <property type="match status" value="1"/>
</dbReference>
<keyword evidence="2" id="KW-0812">Transmembrane</keyword>
<keyword evidence="2" id="KW-0472">Membrane</keyword>
<feature type="transmembrane region" description="Helical" evidence="2">
    <location>
        <begin position="22"/>
        <end position="43"/>
    </location>
</feature>
<evidence type="ECO:0000259" key="3">
    <source>
        <dbReference type="Pfam" id="PF08305"/>
    </source>
</evidence>
<keyword evidence="2" id="KW-1133">Transmembrane helix</keyword>
<dbReference type="InterPro" id="IPR038637">
    <property type="entry name" value="NPCBM_sf"/>
</dbReference>
<dbReference type="InterPro" id="IPR008979">
    <property type="entry name" value="Galactose-bd-like_sf"/>
</dbReference>
<dbReference type="Gene3D" id="2.60.120.1060">
    <property type="entry name" value="NPCBM/NEW2 domain"/>
    <property type="match status" value="1"/>
</dbReference>
<keyword evidence="5" id="KW-1185">Reference proteome</keyword>
<evidence type="ECO:0000313" key="5">
    <source>
        <dbReference type="Proteomes" id="UP001500979"/>
    </source>
</evidence>
<feature type="region of interest" description="Disordered" evidence="1">
    <location>
        <begin position="49"/>
        <end position="111"/>
    </location>
</feature>
<organism evidence="4 5">
    <name type="scientific">Saccharopolyspora taberi</name>
    <dbReference type="NCBI Taxonomy" id="60895"/>
    <lineage>
        <taxon>Bacteria</taxon>
        <taxon>Bacillati</taxon>
        <taxon>Actinomycetota</taxon>
        <taxon>Actinomycetes</taxon>
        <taxon>Pseudonocardiales</taxon>
        <taxon>Pseudonocardiaceae</taxon>
        <taxon>Saccharopolyspora</taxon>
    </lineage>
</organism>
<dbReference type="InterPro" id="IPR013222">
    <property type="entry name" value="Glyco_hyd_98_carb-bd"/>
</dbReference>
<dbReference type="EMBL" id="BAAAUX010000013">
    <property type="protein sequence ID" value="GAA2790839.1"/>
    <property type="molecule type" value="Genomic_DNA"/>
</dbReference>
<dbReference type="Proteomes" id="UP001500979">
    <property type="component" value="Unassembled WGS sequence"/>
</dbReference>
<gene>
    <name evidence="4" type="ORF">GCM10010470_26920</name>
</gene>
<comment type="caution">
    <text evidence="4">The sequence shown here is derived from an EMBL/GenBank/DDBJ whole genome shotgun (WGS) entry which is preliminary data.</text>
</comment>
<sequence length="222" mass="23065">MTASPNGDGGFPPQPGQAKRRFVRALIALAVALVVIIAAYFVGRSQGAQNAGPATVITETPPPETVTAAPTSTTTATTSRSTSSSTKSTPPPAPNGEIYLTDRTPVEGSSSVEVGSATVRYQEYPRSLLFSSTSSSVSYNIEPSMRTFRALIGMTDDSETCALAFDVKVDGTTVRRETVQVGQSVELMAPVGGGFRLSITADSGGSTCDATPVVMNPVLRPE</sequence>
<dbReference type="SUPFAM" id="SSF49785">
    <property type="entry name" value="Galactose-binding domain-like"/>
    <property type="match status" value="1"/>
</dbReference>
<evidence type="ECO:0000256" key="2">
    <source>
        <dbReference type="SAM" id="Phobius"/>
    </source>
</evidence>